<evidence type="ECO:0000256" key="2">
    <source>
        <dbReference type="ARBA" id="ARBA00022771"/>
    </source>
</evidence>
<dbReference type="GO" id="GO:0008270">
    <property type="term" value="F:zinc ion binding"/>
    <property type="evidence" value="ECO:0007669"/>
    <property type="project" value="UniProtKB-KW"/>
</dbReference>
<dbReference type="Gene3D" id="2.120.10.30">
    <property type="entry name" value="TolB, C-terminal domain"/>
    <property type="match status" value="1"/>
</dbReference>
<keyword evidence="3" id="KW-0862">Zinc</keyword>
<keyword evidence="1" id="KW-0479">Metal-binding</keyword>
<dbReference type="InterPro" id="IPR047153">
    <property type="entry name" value="TRIM45/56/19-like"/>
</dbReference>
<dbReference type="Gene3D" id="3.30.40.10">
    <property type="entry name" value="Zinc/RING finger domain, C3HC4 (zinc finger)"/>
    <property type="match status" value="1"/>
</dbReference>
<proteinExistence type="predicted"/>
<dbReference type="Proteomes" id="UP000242188">
    <property type="component" value="Unassembled WGS sequence"/>
</dbReference>
<keyword evidence="7" id="KW-1185">Reference proteome</keyword>
<dbReference type="EMBL" id="NEDP02001676">
    <property type="protein sequence ID" value="OWF52701.1"/>
    <property type="molecule type" value="Genomic_DNA"/>
</dbReference>
<evidence type="ECO:0000313" key="6">
    <source>
        <dbReference type="EMBL" id="OWF52701.1"/>
    </source>
</evidence>
<dbReference type="PROSITE" id="PS00518">
    <property type="entry name" value="ZF_RING_1"/>
    <property type="match status" value="1"/>
</dbReference>
<dbReference type="InterPro" id="IPR011042">
    <property type="entry name" value="6-blade_b-propeller_TolB-like"/>
</dbReference>
<organism evidence="6 7">
    <name type="scientific">Mizuhopecten yessoensis</name>
    <name type="common">Japanese scallop</name>
    <name type="synonym">Patinopecten yessoensis</name>
    <dbReference type="NCBI Taxonomy" id="6573"/>
    <lineage>
        <taxon>Eukaryota</taxon>
        <taxon>Metazoa</taxon>
        <taxon>Spiralia</taxon>
        <taxon>Lophotrochozoa</taxon>
        <taxon>Mollusca</taxon>
        <taxon>Bivalvia</taxon>
        <taxon>Autobranchia</taxon>
        <taxon>Pteriomorphia</taxon>
        <taxon>Pectinida</taxon>
        <taxon>Pectinoidea</taxon>
        <taxon>Pectinidae</taxon>
        <taxon>Mizuhopecten</taxon>
    </lineage>
</organism>
<keyword evidence="2 4" id="KW-0863">Zinc-finger</keyword>
<evidence type="ECO:0000313" key="7">
    <source>
        <dbReference type="Proteomes" id="UP000242188"/>
    </source>
</evidence>
<dbReference type="Pfam" id="PF13445">
    <property type="entry name" value="zf-RING_UBOX"/>
    <property type="match status" value="1"/>
</dbReference>
<dbReference type="SUPFAM" id="SSF57850">
    <property type="entry name" value="RING/U-box"/>
    <property type="match status" value="1"/>
</dbReference>
<dbReference type="OrthoDB" id="654191at2759"/>
<dbReference type="AlphaFoldDB" id="A0A210QVE1"/>
<dbReference type="InterPro" id="IPR017907">
    <property type="entry name" value="Znf_RING_CS"/>
</dbReference>
<evidence type="ECO:0000256" key="4">
    <source>
        <dbReference type="PROSITE-ProRule" id="PRU00175"/>
    </source>
</evidence>
<name>A0A210QVE1_MIZYE</name>
<gene>
    <name evidence="6" type="ORF">KP79_PYT05003</name>
</gene>
<evidence type="ECO:0000256" key="3">
    <source>
        <dbReference type="ARBA" id="ARBA00022833"/>
    </source>
</evidence>
<dbReference type="PANTHER" id="PTHR25462">
    <property type="entry name" value="BONUS, ISOFORM C-RELATED"/>
    <property type="match status" value="1"/>
</dbReference>
<evidence type="ECO:0000259" key="5">
    <source>
        <dbReference type="PROSITE" id="PS50089"/>
    </source>
</evidence>
<protein>
    <submittedName>
        <fullName evidence="6">RING finger protein nhl-1</fullName>
    </submittedName>
</protein>
<feature type="domain" description="RING-type" evidence="5">
    <location>
        <begin position="16"/>
        <end position="60"/>
    </location>
</feature>
<dbReference type="InterPro" id="IPR013083">
    <property type="entry name" value="Znf_RING/FYVE/PHD"/>
</dbReference>
<dbReference type="InterPro" id="IPR027370">
    <property type="entry name" value="Znf-RING_euk"/>
</dbReference>
<dbReference type="PROSITE" id="PS50089">
    <property type="entry name" value="ZF_RING_2"/>
    <property type="match status" value="1"/>
</dbReference>
<accession>A0A210QVE1</accession>
<reference evidence="6 7" key="1">
    <citation type="journal article" date="2017" name="Nat. Ecol. Evol.">
        <title>Scallop genome provides insights into evolution of bilaterian karyotype and development.</title>
        <authorList>
            <person name="Wang S."/>
            <person name="Zhang J."/>
            <person name="Jiao W."/>
            <person name="Li J."/>
            <person name="Xun X."/>
            <person name="Sun Y."/>
            <person name="Guo X."/>
            <person name="Huan P."/>
            <person name="Dong B."/>
            <person name="Zhang L."/>
            <person name="Hu X."/>
            <person name="Sun X."/>
            <person name="Wang J."/>
            <person name="Zhao C."/>
            <person name="Wang Y."/>
            <person name="Wang D."/>
            <person name="Huang X."/>
            <person name="Wang R."/>
            <person name="Lv J."/>
            <person name="Li Y."/>
            <person name="Zhang Z."/>
            <person name="Liu B."/>
            <person name="Lu W."/>
            <person name="Hui Y."/>
            <person name="Liang J."/>
            <person name="Zhou Z."/>
            <person name="Hou R."/>
            <person name="Li X."/>
            <person name="Liu Y."/>
            <person name="Li H."/>
            <person name="Ning X."/>
            <person name="Lin Y."/>
            <person name="Zhao L."/>
            <person name="Xing Q."/>
            <person name="Dou J."/>
            <person name="Li Y."/>
            <person name="Mao J."/>
            <person name="Guo H."/>
            <person name="Dou H."/>
            <person name="Li T."/>
            <person name="Mu C."/>
            <person name="Jiang W."/>
            <person name="Fu Q."/>
            <person name="Fu X."/>
            <person name="Miao Y."/>
            <person name="Liu J."/>
            <person name="Yu Q."/>
            <person name="Li R."/>
            <person name="Liao H."/>
            <person name="Li X."/>
            <person name="Kong Y."/>
            <person name="Jiang Z."/>
            <person name="Chourrout D."/>
            <person name="Li R."/>
            <person name="Bao Z."/>
        </authorList>
    </citation>
    <scope>NUCLEOTIDE SEQUENCE [LARGE SCALE GENOMIC DNA]</scope>
    <source>
        <strain evidence="6 7">PY_sf001</strain>
    </source>
</reference>
<comment type="caution">
    <text evidence="6">The sequence shown here is derived from an EMBL/GenBank/DDBJ whole genome shotgun (WGS) entry which is preliminary data.</text>
</comment>
<dbReference type="SMART" id="SM00184">
    <property type="entry name" value="RING"/>
    <property type="match status" value="1"/>
</dbReference>
<evidence type="ECO:0000256" key="1">
    <source>
        <dbReference type="ARBA" id="ARBA00022723"/>
    </source>
</evidence>
<dbReference type="PANTHER" id="PTHR25462:SF296">
    <property type="entry name" value="MEIOTIC P26, ISOFORM F"/>
    <property type="match status" value="1"/>
</dbReference>
<dbReference type="InterPro" id="IPR001841">
    <property type="entry name" value="Znf_RING"/>
</dbReference>
<dbReference type="SUPFAM" id="SSF63825">
    <property type="entry name" value="YWTD domain"/>
    <property type="match status" value="1"/>
</dbReference>
<sequence length="566" mass="63776">MAGRLAKNVTEEFLTCPVCLERFKEPRTLPGCEHSFCLACLAGHIDRTLSDDTFRCPVDRAEIKLTNDVKDPWVIAASYDVNPTLDGFLRVVHNDIRRNSDAPSFYCFACQTLTTAEAAVEGHKGDDCECIKLSKAYTRVLPSLVGYRQDLEKMLRETDRLRWQKNGTTGLSESQQEVLQQIELYESKLETFYMDTKEKVSLLKGEVLEYVVEQDVGEVEDDMEAVRDQIKDAYIDLNDAIDDENMGCLLMSFSDMKPKITKLRKRLNSTLGKSSRNCSFEFVPDPKLQELFHNQLNFGTLHSIEHFNFSGQPNPSEASRVNFYDVAVNGKYIIITDGENGIIRRFLIDGSYVDSMSITNPCRITFTAESEIAVTRFFKKKITTITLGRKMHVKDHMKTKRSYVGICFLSHDKFAATFYSDDERSGIDIISKKGEIQHSLLSNTSGAGNDPLFLVPMFLTKTSNGNIVFCDFSDTRHVMCVSDALSPLWCRQVESTPCGVTCDADTVYVSLPDANHVIALDQKDGEKLRNIVKPTDGVKRPYATSACGGELVITEDESDKIHIFRV</sequence>